<dbReference type="AlphaFoldDB" id="A0A8J8GDC9"/>
<keyword evidence="4" id="KW-1185">Reference proteome</keyword>
<evidence type="ECO:0000259" key="2">
    <source>
        <dbReference type="Pfam" id="PF13751"/>
    </source>
</evidence>
<dbReference type="PANTHER" id="PTHR33803">
    <property type="entry name" value="IS1478 TRANSPOSASE"/>
    <property type="match status" value="1"/>
</dbReference>
<dbReference type="Proteomes" id="UP000610746">
    <property type="component" value="Unassembled WGS sequence"/>
</dbReference>
<dbReference type="Pfam" id="PF13751">
    <property type="entry name" value="DDE_Tnp_1_6"/>
    <property type="match status" value="1"/>
</dbReference>
<dbReference type="PANTHER" id="PTHR33803:SF3">
    <property type="entry name" value="BLL1974 PROTEIN"/>
    <property type="match status" value="1"/>
</dbReference>
<gene>
    <name evidence="3" type="ORF">HNQ03_003290</name>
</gene>
<protein>
    <submittedName>
        <fullName evidence="3">IS5 family transposase</fullName>
    </submittedName>
</protein>
<feature type="non-terminal residue" evidence="3">
    <location>
        <position position="426"/>
    </location>
</feature>
<accession>A0A8J8GDC9</accession>
<dbReference type="RefSeq" id="WP_173780698.1">
    <property type="nucleotide sequence ID" value="NZ_JABSNO010000063.1"/>
</dbReference>
<dbReference type="EMBL" id="JABSNO010000063">
    <property type="protein sequence ID" value="NRS94184.1"/>
    <property type="molecule type" value="Genomic_DNA"/>
</dbReference>
<dbReference type="Pfam" id="PF05598">
    <property type="entry name" value="DUF772"/>
    <property type="match status" value="1"/>
</dbReference>
<feature type="domain" description="Transposase InsH N-terminal" evidence="1">
    <location>
        <begin position="17"/>
        <end position="114"/>
    </location>
</feature>
<dbReference type="InterPro" id="IPR008490">
    <property type="entry name" value="Transposase_InsH_N"/>
</dbReference>
<comment type="caution">
    <text evidence="3">The sequence shown here is derived from an EMBL/GenBank/DDBJ whole genome shotgun (WGS) entry which is preliminary data.</text>
</comment>
<feature type="domain" description="Transposase DDE" evidence="2">
    <location>
        <begin position="350"/>
        <end position="411"/>
    </location>
</feature>
<dbReference type="InterPro" id="IPR025668">
    <property type="entry name" value="Tnp_DDE_dom"/>
</dbReference>
<evidence type="ECO:0000259" key="1">
    <source>
        <dbReference type="Pfam" id="PF05598"/>
    </source>
</evidence>
<proteinExistence type="predicted"/>
<evidence type="ECO:0000313" key="4">
    <source>
        <dbReference type="Proteomes" id="UP000610746"/>
    </source>
</evidence>
<name>A0A8J8GDC9_9FLAO</name>
<evidence type="ECO:0000313" key="3">
    <source>
        <dbReference type="EMBL" id="NRS94184.1"/>
    </source>
</evidence>
<dbReference type="InterPro" id="IPR047710">
    <property type="entry name" value="Transpos_IS5-like"/>
</dbReference>
<sequence>MISKQKHSSQANFFFYLEDTLNSSHPLYILSNRIDWQSFEDAFSPLYCADNGRPAKPIRLMVGLLILKHLRNISDESVVEQWTENLYYQYFCGLQQFSILPPCASSELTHFRNRIGEAGIELIFKESIRINGKDSDDSDVSVDTTVQEKNITFPTDSKLHKKIIKKCLGIAKKEKLTLRQTYTRTLKKLSIDQRFRNHPKNKGKARKADRKVRTIAGRLVRELIRKIGESSVYQESFSLFLRVLAQKRNTKNKVYSLHEPEVVCISKGKEHKKFEFGNKASFVFTRNTGVLVGAMGFRNEFDGHTLQPALEQVEKLTGKNPKTAAVDRGYRGNTKIGETNILIPKPFNDKKQSKYEQKKLKKAHKQRAAIEPIIGHLKEDHRMGRNFYKGIIGDNINILLAAAAFNFKRMMNKWKSSICQILNVLL</sequence>
<organism evidence="3 4">
    <name type="scientific">Frigoriflavimonas asaccharolytica</name>
    <dbReference type="NCBI Taxonomy" id="2735899"/>
    <lineage>
        <taxon>Bacteria</taxon>
        <taxon>Pseudomonadati</taxon>
        <taxon>Bacteroidota</taxon>
        <taxon>Flavobacteriia</taxon>
        <taxon>Flavobacteriales</taxon>
        <taxon>Weeksellaceae</taxon>
        <taxon>Frigoriflavimonas</taxon>
    </lineage>
</organism>
<reference evidence="3" key="1">
    <citation type="submission" date="2020-05" db="EMBL/GenBank/DDBJ databases">
        <title>Genomic Encyclopedia of Type Strains, Phase IV (KMG-V): Genome sequencing to study the core and pangenomes of soil and plant-associated prokaryotes.</title>
        <authorList>
            <person name="Whitman W."/>
        </authorList>
    </citation>
    <scope>NUCLEOTIDE SEQUENCE</scope>
    <source>
        <strain evidence="3">16F</strain>
    </source>
</reference>
<dbReference type="NCBIfam" id="NF033578">
    <property type="entry name" value="transpos_IS5_1"/>
    <property type="match status" value="1"/>
</dbReference>